<feature type="domain" description="Fido" evidence="21">
    <location>
        <begin position="285"/>
        <end position="420"/>
    </location>
</feature>
<name>A0AAD9NXM1_RIDPI</name>
<evidence type="ECO:0000256" key="5">
    <source>
        <dbReference type="ARBA" id="ARBA00022695"/>
    </source>
</evidence>
<keyword evidence="6" id="KW-0677">Repeat</keyword>
<evidence type="ECO:0000313" key="22">
    <source>
        <dbReference type="EMBL" id="KAK2184329.1"/>
    </source>
</evidence>
<dbReference type="InterPro" id="IPR003812">
    <property type="entry name" value="Fido"/>
</dbReference>
<dbReference type="InterPro" id="IPR036597">
    <property type="entry name" value="Fido-like_dom_sf"/>
</dbReference>
<evidence type="ECO:0000256" key="3">
    <source>
        <dbReference type="ARBA" id="ARBA00022679"/>
    </source>
</evidence>
<accession>A0AAD9NXM1</accession>
<dbReference type="Pfam" id="PF02661">
    <property type="entry name" value="Fic"/>
    <property type="match status" value="1"/>
</dbReference>
<keyword evidence="23" id="KW-1185">Reference proteome</keyword>
<dbReference type="InterPro" id="IPR019734">
    <property type="entry name" value="TPR_rpt"/>
</dbReference>
<dbReference type="PROSITE" id="PS50005">
    <property type="entry name" value="TPR"/>
    <property type="match status" value="1"/>
</dbReference>
<dbReference type="Gene3D" id="1.10.3290.10">
    <property type="entry name" value="Fido-like domain"/>
    <property type="match status" value="1"/>
</dbReference>
<feature type="binding site" evidence="16">
    <location>
        <begin position="367"/>
        <end position="374"/>
    </location>
    <ligand>
        <name>ATP</name>
        <dbReference type="ChEBI" id="CHEBI:30616"/>
    </ligand>
</feature>
<evidence type="ECO:0000256" key="2">
    <source>
        <dbReference type="ARBA" id="ARBA00009742"/>
    </source>
</evidence>
<evidence type="ECO:0000259" key="21">
    <source>
        <dbReference type="PROSITE" id="PS51459"/>
    </source>
</evidence>
<dbReference type="PANTHER" id="PTHR13504:SF34">
    <property type="entry name" value="PROTEIN ADENYLYLTRANSFERASE FICD"/>
    <property type="match status" value="1"/>
</dbReference>
<dbReference type="SUPFAM" id="SSF140931">
    <property type="entry name" value="Fic-like"/>
    <property type="match status" value="1"/>
</dbReference>
<comment type="catalytic activity">
    <reaction evidence="13">
        <text>L-threonyl-[protein] + ATP = 3-O-(5'-adenylyl)-L-threonyl-[protein] + diphosphate</text>
        <dbReference type="Rhea" id="RHEA:54292"/>
        <dbReference type="Rhea" id="RHEA-COMP:11060"/>
        <dbReference type="Rhea" id="RHEA-COMP:13847"/>
        <dbReference type="ChEBI" id="CHEBI:30013"/>
        <dbReference type="ChEBI" id="CHEBI:30616"/>
        <dbReference type="ChEBI" id="CHEBI:33019"/>
        <dbReference type="ChEBI" id="CHEBI:138113"/>
        <dbReference type="EC" id="2.7.7.108"/>
    </reaction>
</comment>
<sequence>MWSLFAVGIKDTVEPIMFNKLNLVLICLSSVAVAVFVSLMPESLTFWGYLGSDRRPLGVKLTEEFGCGSDSQHAVTLNTLQLHKTTMLQLSQASVQRNDELKGEALAALHLARDHLKHDKKEKALKLFRHALALAPNHPDVLNEYGEFLERNEKDVLTAEHLYCRALIASPTHSKALQNRKRALPLVEEIDQSSFNRIDQKRDVLVKVPDSHPAMRRMKKESYFHHIYHTAAIEGNTFTLSQTRSLVETRLAIGGKSIMEHNEILGLEAALNYVNSTLVHRIGAVTVSDILNIHKRVLGFVDPVGAGEFRTTQVFVGSFVPPEAKELNKLMQEFVLWLNSDEAMSFHPIELAALAHYKLVSIHPFYDGNGRTSRLLMNFILMQAGYPPVTIRKEDKLEYYQHLESANGGDVRPFIRFISRCTERTLDEYLWATTENSSVVLADIRHKEVDSRTIIIEHHSSEP</sequence>
<keyword evidence="5" id="KW-0548">Nucleotidyltransferase</keyword>
<reference evidence="22" key="1">
    <citation type="journal article" date="2023" name="Mol. Biol. Evol.">
        <title>Third-Generation Sequencing Reveals the Adaptive Role of the Epigenome in Three Deep-Sea Polychaetes.</title>
        <authorList>
            <person name="Perez M."/>
            <person name="Aroh O."/>
            <person name="Sun Y."/>
            <person name="Lan Y."/>
            <person name="Juniper S.K."/>
            <person name="Young C.R."/>
            <person name="Angers B."/>
            <person name="Qian P.Y."/>
        </authorList>
    </citation>
    <scope>NUCLEOTIDE SEQUENCE</scope>
    <source>
        <strain evidence="22">R07B-5</strain>
    </source>
</reference>
<evidence type="ECO:0000256" key="14">
    <source>
        <dbReference type="ARBA" id="ARBA00048696"/>
    </source>
</evidence>
<comment type="catalytic activity">
    <reaction evidence="14">
        <text>L-tyrosyl-[protein] + ATP = O-(5'-adenylyl)-L-tyrosyl-[protein] + diphosphate</text>
        <dbReference type="Rhea" id="RHEA:54288"/>
        <dbReference type="Rhea" id="RHEA-COMP:10136"/>
        <dbReference type="Rhea" id="RHEA-COMP:13846"/>
        <dbReference type="ChEBI" id="CHEBI:30616"/>
        <dbReference type="ChEBI" id="CHEBI:33019"/>
        <dbReference type="ChEBI" id="CHEBI:46858"/>
        <dbReference type="ChEBI" id="CHEBI:83624"/>
        <dbReference type="EC" id="2.7.7.108"/>
    </reaction>
</comment>
<keyword evidence="3" id="KW-0808">Transferase</keyword>
<dbReference type="SUPFAM" id="SSF48452">
    <property type="entry name" value="TPR-like"/>
    <property type="match status" value="1"/>
</dbReference>
<comment type="caution">
    <text evidence="22">The sequence shown here is derived from an EMBL/GenBank/DDBJ whole genome shotgun (WGS) entry which is preliminary data.</text>
</comment>
<evidence type="ECO:0000256" key="10">
    <source>
        <dbReference type="ARBA" id="ARBA00022989"/>
    </source>
</evidence>
<evidence type="ECO:0000313" key="23">
    <source>
        <dbReference type="Proteomes" id="UP001209878"/>
    </source>
</evidence>
<comment type="subcellular location">
    <subcellularLocation>
        <location evidence="1">Membrane</location>
        <topology evidence="1">Single-pass membrane protein</topology>
    </subcellularLocation>
</comment>
<evidence type="ECO:0000256" key="8">
    <source>
        <dbReference type="ARBA" id="ARBA00022803"/>
    </source>
</evidence>
<evidence type="ECO:0000256" key="15">
    <source>
        <dbReference type="PIRSR" id="PIRSR640198-1"/>
    </source>
</evidence>
<gene>
    <name evidence="22" type="ORF">NP493_271g00033</name>
</gene>
<dbReference type="Proteomes" id="UP001209878">
    <property type="component" value="Unassembled WGS sequence"/>
</dbReference>
<keyword evidence="4 20" id="KW-0812">Transmembrane</keyword>
<feature type="site" description="Important for autoinhibition of adenylyltransferase activity" evidence="17">
    <location>
        <position position="234"/>
    </location>
</feature>
<evidence type="ECO:0000256" key="16">
    <source>
        <dbReference type="PIRSR" id="PIRSR640198-2"/>
    </source>
</evidence>
<dbReference type="GO" id="GO:0070733">
    <property type="term" value="F:AMPylase activity"/>
    <property type="evidence" value="ECO:0007669"/>
    <property type="project" value="UniProtKB-EC"/>
</dbReference>
<evidence type="ECO:0000256" key="4">
    <source>
        <dbReference type="ARBA" id="ARBA00022692"/>
    </source>
</evidence>
<keyword evidence="10 20" id="KW-1133">Transmembrane helix</keyword>
<dbReference type="EC" id="2.7.7.108" evidence="12"/>
<keyword evidence="11 20" id="KW-0472">Membrane</keyword>
<feature type="binding site" evidence="16">
    <location>
        <begin position="399"/>
        <end position="400"/>
    </location>
    <ligand>
        <name>ATP</name>
        <dbReference type="ChEBI" id="CHEBI:30616"/>
    </ligand>
</feature>
<evidence type="ECO:0000256" key="13">
    <source>
        <dbReference type="ARBA" id="ARBA00047939"/>
    </source>
</evidence>
<dbReference type="EMBL" id="JAODUO010000270">
    <property type="protein sequence ID" value="KAK2184329.1"/>
    <property type="molecule type" value="Genomic_DNA"/>
</dbReference>
<dbReference type="Gene3D" id="1.25.40.10">
    <property type="entry name" value="Tetratricopeptide repeat domain"/>
    <property type="match status" value="1"/>
</dbReference>
<dbReference type="GO" id="GO:0005524">
    <property type="term" value="F:ATP binding"/>
    <property type="evidence" value="ECO:0007669"/>
    <property type="project" value="UniProtKB-KW"/>
</dbReference>
<evidence type="ECO:0000256" key="6">
    <source>
        <dbReference type="ARBA" id="ARBA00022737"/>
    </source>
</evidence>
<dbReference type="InterPro" id="IPR011990">
    <property type="entry name" value="TPR-like_helical_dom_sf"/>
</dbReference>
<keyword evidence="7 16" id="KW-0547">Nucleotide-binding</keyword>
<evidence type="ECO:0000256" key="20">
    <source>
        <dbReference type="SAM" id="Phobius"/>
    </source>
</evidence>
<evidence type="ECO:0000256" key="12">
    <source>
        <dbReference type="ARBA" id="ARBA00034531"/>
    </source>
</evidence>
<dbReference type="PANTHER" id="PTHR13504">
    <property type="entry name" value="FIDO DOMAIN-CONTAINING PROTEIN DDB_G0283145"/>
    <property type="match status" value="1"/>
</dbReference>
<keyword evidence="9 16" id="KW-0067">ATP-binding</keyword>
<feature type="active site" evidence="15">
    <location>
        <position position="363"/>
    </location>
</feature>
<feature type="repeat" description="TPR" evidence="19">
    <location>
        <begin position="105"/>
        <end position="138"/>
    </location>
</feature>
<dbReference type="AlphaFoldDB" id="A0AAD9NXM1"/>
<evidence type="ECO:0000256" key="1">
    <source>
        <dbReference type="ARBA" id="ARBA00004167"/>
    </source>
</evidence>
<evidence type="ECO:0000256" key="19">
    <source>
        <dbReference type="PROSITE-ProRule" id="PRU00339"/>
    </source>
</evidence>
<dbReference type="InterPro" id="IPR040198">
    <property type="entry name" value="Fido_containing"/>
</dbReference>
<dbReference type="GO" id="GO:0016020">
    <property type="term" value="C:membrane"/>
    <property type="evidence" value="ECO:0007669"/>
    <property type="project" value="UniProtKB-SubCell"/>
</dbReference>
<evidence type="ECO:0000256" key="11">
    <source>
        <dbReference type="ARBA" id="ARBA00023136"/>
    </source>
</evidence>
<feature type="glycosylation site" description="N-linked (GlcNAc...) asparagine" evidence="18">
    <location>
        <position position="275"/>
    </location>
</feature>
<evidence type="ECO:0000256" key="18">
    <source>
        <dbReference type="PIRSR" id="PIRSR640198-4"/>
    </source>
</evidence>
<keyword evidence="8 19" id="KW-0802">TPR repeat</keyword>
<protein>
    <recommendedName>
        <fullName evidence="12">protein adenylyltransferase</fullName>
        <ecNumber evidence="12">2.7.7.108</ecNumber>
    </recommendedName>
</protein>
<feature type="binding site" evidence="16">
    <location>
        <position position="407"/>
    </location>
    <ligand>
        <name>ATP</name>
        <dbReference type="ChEBI" id="CHEBI:30616"/>
    </ligand>
</feature>
<comment type="similarity">
    <text evidence="2">Belongs to the fic family.</text>
</comment>
<dbReference type="PROSITE" id="PS51459">
    <property type="entry name" value="FIDO"/>
    <property type="match status" value="1"/>
</dbReference>
<feature type="transmembrane region" description="Helical" evidence="20">
    <location>
        <begin position="21"/>
        <end position="40"/>
    </location>
</feature>
<proteinExistence type="inferred from homology"/>
<evidence type="ECO:0000256" key="9">
    <source>
        <dbReference type="ARBA" id="ARBA00022840"/>
    </source>
</evidence>
<evidence type="ECO:0000256" key="17">
    <source>
        <dbReference type="PIRSR" id="PIRSR640198-3"/>
    </source>
</evidence>
<organism evidence="22 23">
    <name type="scientific">Ridgeia piscesae</name>
    <name type="common">Tubeworm</name>
    <dbReference type="NCBI Taxonomy" id="27915"/>
    <lineage>
        <taxon>Eukaryota</taxon>
        <taxon>Metazoa</taxon>
        <taxon>Spiralia</taxon>
        <taxon>Lophotrochozoa</taxon>
        <taxon>Annelida</taxon>
        <taxon>Polychaeta</taxon>
        <taxon>Sedentaria</taxon>
        <taxon>Canalipalpata</taxon>
        <taxon>Sabellida</taxon>
        <taxon>Siboglinidae</taxon>
        <taxon>Ridgeia</taxon>
    </lineage>
</organism>
<evidence type="ECO:0000256" key="7">
    <source>
        <dbReference type="ARBA" id="ARBA00022741"/>
    </source>
</evidence>